<name>A0A1M5C5C0_9BACT</name>
<protein>
    <submittedName>
        <fullName evidence="2">Uncharacterized protein</fullName>
    </submittedName>
</protein>
<dbReference type="RefSeq" id="WP_062179307.1">
    <property type="nucleotide sequence ID" value="NZ_BBXL01000007.1"/>
</dbReference>
<feature type="region of interest" description="Disordered" evidence="1">
    <location>
        <begin position="42"/>
        <end position="63"/>
    </location>
</feature>
<gene>
    <name evidence="2" type="ORF">SAMN05444362_10737</name>
</gene>
<dbReference type="STRING" id="1346286.SAMN05444362_10737"/>
<dbReference type="EMBL" id="FQUC01000007">
    <property type="protein sequence ID" value="SHF49963.1"/>
    <property type="molecule type" value="Genomic_DNA"/>
</dbReference>
<organism evidence="2 3">
    <name type="scientific">Dysgonomonas macrotermitis</name>
    <dbReference type="NCBI Taxonomy" id="1346286"/>
    <lineage>
        <taxon>Bacteria</taxon>
        <taxon>Pseudomonadati</taxon>
        <taxon>Bacteroidota</taxon>
        <taxon>Bacteroidia</taxon>
        <taxon>Bacteroidales</taxon>
        <taxon>Dysgonomonadaceae</taxon>
        <taxon>Dysgonomonas</taxon>
    </lineage>
</organism>
<dbReference type="Proteomes" id="UP000184480">
    <property type="component" value="Unassembled WGS sequence"/>
</dbReference>
<accession>A0A1M5C5C0</accession>
<proteinExistence type="predicted"/>
<evidence type="ECO:0000256" key="1">
    <source>
        <dbReference type="SAM" id="MobiDB-lite"/>
    </source>
</evidence>
<evidence type="ECO:0000313" key="2">
    <source>
        <dbReference type="EMBL" id="SHF49963.1"/>
    </source>
</evidence>
<reference evidence="3" key="1">
    <citation type="submission" date="2016-11" db="EMBL/GenBank/DDBJ databases">
        <authorList>
            <person name="Varghese N."/>
            <person name="Submissions S."/>
        </authorList>
    </citation>
    <scope>NUCLEOTIDE SEQUENCE [LARGE SCALE GENOMIC DNA]</scope>
    <source>
        <strain evidence="3">DSM 27370</strain>
    </source>
</reference>
<evidence type="ECO:0000313" key="3">
    <source>
        <dbReference type="Proteomes" id="UP000184480"/>
    </source>
</evidence>
<sequence>MKLTYSNGTTSISDDFIKSFKGDRDKFLKWAKESHKNIPEDLLSDAFDSVSPPKVKKEKKGEQ</sequence>
<keyword evidence="3" id="KW-1185">Reference proteome</keyword>
<feature type="compositionally biased region" description="Basic residues" evidence="1">
    <location>
        <begin position="54"/>
        <end position="63"/>
    </location>
</feature>
<dbReference type="AlphaFoldDB" id="A0A1M5C5C0"/>